<sequence length="137" mass="15570">MKNTRYPELITPTIKVHVSNTTRFHAHFDSCANEDTAHRDRVLKRVAACDPYQPLGSPYEALIREFDTMDGTVKLAGRAMAAVQSRNRRFNGILDHVRSAKWGPLHGNSPGRRRGRVWDEQWRGKRKTMNSGGLGQN</sequence>
<comment type="caution">
    <text evidence="1">The sequence shown here is derived from an EMBL/GenBank/DDBJ whole genome shotgun (WGS) entry which is preliminary data.</text>
</comment>
<dbReference type="EMBL" id="PGOL01001981">
    <property type="protein sequence ID" value="PKI51995.1"/>
    <property type="molecule type" value="Genomic_DNA"/>
</dbReference>
<gene>
    <name evidence="1" type="ORF">CRG98_027647</name>
</gene>
<dbReference type="Proteomes" id="UP000233551">
    <property type="component" value="Unassembled WGS sequence"/>
</dbReference>
<organism evidence="1 2">
    <name type="scientific">Punica granatum</name>
    <name type="common">Pomegranate</name>
    <dbReference type="NCBI Taxonomy" id="22663"/>
    <lineage>
        <taxon>Eukaryota</taxon>
        <taxon>Viridiplantae</taxon>
        <taxon>Streptophyta</taxon>
        <taxon>Embryophyta</taxon>
        <taxon>Tracheophyta</taxon>
        <taxon>Spermatophyta</taxon>
        <taxon>Magnoliopsida</taxon>
        <taxon>eudicotyledons</taxon>
        <taxon>Gunneridae</taxon>
        <taxon>Pentapetalae</taxon>
        <taxon>rosids</taxon>
        <taxon>malvids</taxon>
        <taxon>Myrtales</taxon>
        <taxon>Lythraceae</taxon>
        <taxon>Punica</taxon>
    </lineage>
</organism>
<proteinExistence type="predicted"/>
<name>A0A2I0J6X5_PUNGR</name>
<accession>A0A2I0J6X5</accession>
<evidence type="ECO:0000313" key="1">
    <source>
        <dbReference type="EMBL" id="PKI51995.1"/>
    </source>
</evidence>
<evidence type="ECO:0000313" key="2">
    <source>
        <dbReference type="Proteomes" id="UP000233551"/>
    </source>
</evidence>
<protein>
    <submittedName>
        <fullName evidence="1">Uncharacterized protein</fullName>
    </submittedName>
</protein>
<dbReference type="AlphaFoldDB" id="A0A2I0J6X5"/>
<reference evidence="1 2" key="1">
    <citation type="submission" date="2017-11" db="EMBL/GenBank/DDBJ databases">
        <title>De-novo sequencing of pomegranate (Punica granatum L.) genome.</title>
        <authorList>
            <person name="Akparov Z."/>
            <person name="Amiraslanov A."/>
            <person name="Hajiyeva S."/>
            <person name="Abbasov M."/>
            <person name="Kaur K."/>
            <person name="Hamwieh A."/>
            <person name="Solovyev V."/>
            <person name="Salamov A."/>
            <person name="Braich B."/>
            <person name="Kosarev P."/>
            <person name="Mahmoud A."/>
            <person name="Hajiyev E."/>
            <person name="Babayeva S."/>
            <person name="Izzatullayeva V."/>
            <person name="Mammadov A."/>
            <person name="Mammadov A."/>
            <person name="Sharifova S."/>
            <person name="Ojaghi J."/>
            <person name="Eynullazada K."/>
            <person name="Bayramov B."/>
            <person name="Abdulazimova A."/>
            <person name="Shahmuradov I."/>
        </authorList>
    </citation>
    <scope>NUCLEOTIDE SEQUENCE [LARGE SCALE GENOMIC DNA]</scope>
    <source>
        <strain evidence="2">cv. AG2017</strain>
        <tissue evidence="1">Leaf</tissue>
    </source>
</reference>
<keyword evidence="2" id="KW-1185">Reference proteome</keyword>